<evidence type="ECO:0000256" key="3">
    <source>
        <dbReference type="ARBA" id="ARBA00023239"/>
    </source>
</evidence>
<dbReference type="GO" id="GO:0005737">
    <property type="term" value="C:cytoplasm"/>
    <property type="evidence" value="ECO:0007669"/>
    <property type="project" value="TreeGrafter"/>
</dbReference>
<dbReference type="Pfam" id="PF03328">
    <property type="entry name" value="HpcH_HpaI"/>
    <property type="match status" value="1"/>
</dbReference>
<evidence type="ECO:0000259" key="4">
    <source>
        <dbReference type="Pfam" id="PF03328"/>
    </source>
</evidence>
<dbReference type="EMBL" id="JAPDOD010000014">
    <property type="protein sequence ID" value="MDA0161792.1"/>
    <property type="molecule type" value="Genomic_DNA"/>
</dbReference>
<dbReference type="GO" id="GO:0016832">
    <property type="term" value="F:aldehyde-lyase activity"/>
    <property type="evidence" value="ECO:0007669"/>
    <property type="project" value="TreeGrafter"/>
</dbReference>
<accession>A0A9X3S231</accession>
<dbReference type="PANTHER" id="PTHR30502">
    <property type="entry name" value="2-KETO-3-DEOXY-L-RHAMNONATE ALDOLASE"/>
    <property type="match status" value="1"/>
</dbReference>
<keyword evidence="6" id="KW-1185">Reference proteome</keyword>
<dbReference type="Proteomes" id="UP001149140">
    <property type="component" value="Unassembled WGS sequence"/>
</dbReference>
<keyword evidence="2" id="KW-0479">Metal-binding</keyword>
<dbReference type="SUPFAM" id="SSF51621">
    <property type="entry name" value="Phosphoenolpyruvate/pyruvate domain"/>
    <property type="match status" value="1"/>
</dbReference>
<dbReference type="InterPro" id="IPR050251">
    <property type="entry name" value="HpcH-HpaI_aldolase"/>
</dbReference>
<protein>
    <submittedName>
        <fullName evidence="5">Aldolase/citrate lyase family protein</fullName>
    </submittedName>
</protein>
<name>A0A9X3S231_9ACTN</name>
<sequence length="262" mass="27114">MTPETPMKARLAAGETLFGTFLTLGSPLAAESLGLVGFDWLLVDLEHGGGDESLLHAQLLGASAAGVHALVRVESDVRGRTARALDLGVEGVMCPQVNSAEAAEAWASALHYGPPGSRGIAFFHRGARFGTDPDPIATARARTLGIAQIESPEAVEACEEIAAVDGVDVLFVGPSDLSYSMGIFRQFDDPRFRVAIERVVAATSAAGKTAGIFLTSVDQVPAALADGFRMIALGSDGGFMMQAAKSAVESLRTLSGAPRSSG</sequence>
<reference evidence="5" key="1">
    <citation type="submission" date="2022-10" db="EMBL/GenBank/DDBJ databases">
        <title>The WGS of Solirubrobacter ginsenosidimutans DSM 21036.</title>
        <authorList>
            <person name="Jiang Z."/>
        </authorList>
    </citation>
    <scope>NUCLEOTIDE SEQUENCE</scope>
    <source>
        <strain evidence="5">DSM 21036</strain>
    </source>
</reference>
<dbReference type="RefSeq" id="WP_270041009.1">
    <property type="nucleotide sequence ID" value="NZ_JAPDOD010000014.1"/>
</dbReference>
<keyword evidence="3 5" id="KW-0456">Lyase</keyword>
<dbReference type="GO" id="GO:0046872">
    <property type="term" value="F:metal ion binding"/>
    <property type="evidence" value="ECO:0007669"/>
    <property type="project" value="UniProtKB-KW"/>
</dbReference>
<feature type="domain" description="HpcH/HpaI aldolase/citrate lyase" evidence="4">
    <location>
        <begin position="18"/>
        <end position="242"/>
    </location>
</feature>
<comment type="similarity">
    <text evidence="1">Belongs to the HpcH/HpaI aldolase family.</text>
</comment>
<dbReference type="Gene3D" id="3.20.20.60">
    <property type="entry name" value="Phosphoenolpyruvate-binding domains"/>
    <property type="match status" value="1"/>
</dbReference>
<comment type="caution">
    <text evidence="5">The sequence shown here is derived from an EMBL/GenBank/DDBJ whole genome shotgun (WGS) entry which is preliminary data.</text>
</comment>
<organism evidence="5 6">
    <name type="scientific">Solirubrobacter ginsenosidimutans</name>
    <dbReference type="NCBI Taxonomy" id="490573"/>
    <lineage>
        <taxon>Bacteria</taxon>
        <taxon>Bacillati</taxon>
        <taxon>Actinomycetota</taxon>
        <taxon>Thermoleophilia</taxon>
        <taxon>Solirubrobacterales</taxon>
        <taxon>Solirubrobacteraceae</taxon>
        <taxon>Solirubrobacter</taxon>
    </lineage>
</organism>
<evidence type="ECO:0000313" key="6">
    <source>
        <dbReference type="Proteomes" id="UP001149140"/>
    </source>
</evidence>
<dbReference type="InterPro" id="IPR040442">
    <property type="entry name" value="Pyrv_kinase-like_dom_sf"/>
</dbReference>
<dbReference type="InterPro" id="IPR015813">
    <property type="entry name" value="Pyrv/PenolPyrv_kinase-like_dom"/>
</dbReference>
<gene>
    <name evidence="5" type="ORF">OM076_16080</name>
</gene>
<proteinExistence type="inferred from homology"/>
<dbReference type="InterPro" id="IPR005000">
    <property type="entry name" value="Aldolase/citrate-lyase_domain"/>
</dbReference>
<dbReference type="AlphaFoldDB" id="A0A9X3S231"/>
<evidence type="ECO:0000256" key="1">
    <source>
        <dbReference type="ARBA" id="ARBA00005568"/>
    </source>
</evidence>
<dbReference type="PANTHER" id="PTHR30502:SF0">
    <property type="entry name" value="PHOSPHOENOLPYRUVATE CARBOXYLASE FAMILY PROTEIN"/>
    <property type="match status" value="1"/>
</dbReference>
<evidence type="ECO:0000313" key="5">
    <source>
        <dbReference type="EMBL" id="MDA0161792.1"/>
    </source>
</evidence>
<evidence type="ECO:0000256" key="2">
    <source>
        <dbReference type="ARBA" id="ARBA00022723"/>
    </source>
</evidence>